<comment type="caution">
    <text evidence="1">The sequence shown here is derived from an EMBL/GenBank/DDBJ whole genome shotgun (WGS) entry which is preliminary data.</text>
</comment>
<evidence type="ECO:0000313" key="2">
    <source>
        <dbReference type="Proteomes" id="UP000192247"/>
    </source>
</evidence>
<sequence>MTGIVLLCNLVARKWNYIKSMKSSVCALLELCGKCED</sequence>
<organism evidence="1 2">
    <name type="scientific">Tropilaelaps mercedesae</name>
    <dbReference type="NCBI Taxonomy" id="418985"/>
    <lineage>
        <taxon>Eukaryota</taxon>
        <taxon>Metazoa</taxon>
        <taxon>Ecdysozoa</taxon>
        <taxon>Arthropoda</taxon>
        <taxon>Chelicerata</taxon>
        <taxon>Arachnida</taxon>
        <taxon>Acari</taxon>
        <taxon>Parasitiformes</taxon>
        <taxon>Mesostigmata</taxon>
        <taxon>Gamasina</taxon>
        <taxon>Dermanyssoidea</taxon>
        <taxon>Laelapidae</taxon>
        <taxon>Tropilaelaps</taxon>
    </lineage>
</organism>
<dbReference type="Proteomes" id="UP000192247">
    <property type="component" value="Unassembled WGS sequence"/>
</dbReference>
<reference evidence="1 2" key="1">
    <citation type="journal article" date="2017" name="Gigascience">
        <title>Draft genome of the honey bee ectoparasitic mite, Tropilaelaps mercedesae, is shaped by the parasitic life history.</title>
        <authorList>
            <person name="Dong X."/>
            <person name="Armstrong S.D."/>
            <person name="Xia D."/>
            <person name="Makepeace B.L."/>
            <person name="Darby A.C."/>
            <person name="Kadowaki T."/>
        </authorList>
    </citation>
    <scope>NUCLEOTIDE SEQUENCE [LARGE SCALE GENOMIC DNA]</scope>
    <source>
        <strain evidence="1">Wuxi-XJTLU</strain>
    </source>
</reference>
<gene>
    <name evidence="1" type="ORF">BIW11_03089</name>
</gene>
<name>A0A1V9XS98_9ACAR</name>
<accession>A0A1V9XS98</accession>
<dbReference type="AlphaFoldDB" id="A0A1V9XS98"/>
<proteinExistence type="predicted"/>
<dbReference type="EMBL" id="MNPL01004894">
    <property type="protein sequence ID" value="OQR76380.1"/>
    <property type="molecule type" value="Genomic_DNA"/>
</dbReference>
<protein>
    <submittedName>
        <fullName evidence="1">Uncharacterized protein</fullName>
    </submittedName>
</protein>
<dbReference type="InParanoid" id="A0A1V9XS98"/>
<evidence type="ECO:0000313" key="1">
    <source>
        <dbReference type="EMBL" id="OQR76380.1"/>
    </source>
</evidence>
<keyword evidence="2" id="KW-1185">Reference proteome</keyword>